<dbReference type="InterPro" id="IPR038729">
    <property type="entry name" value="Rad50/SbcC_AAA"/>
</dbReference>
<evidence type="ECO:0000256" key="2">
    <source>
        <dbReference type="ARBA" id="ARBA00011322"/>
    </source>
</evidence>
<dbReference type="InterPro" id="IPR027417">
    <property type="entry name" value="P-loop_NTPase"/>
</dbReference>
<dbReference type="Pfam" id="PF13476">
    <property type="entry name" value="AAA_23"/>
    <property type="match status" value="1"/>
</dbReference>
<sequence length="667" mass="75219">MIIRSIKLENFGLYAGRQCLEPAVRTENSGPITLVGGLNGRGKTSLLEAILLNLYGSRSPFVHERARSYSAYLDSLIHRGVPREEGAAVELELMVPIEEGHTLLRIRRSWKAAAVRVVDRLEIWRDGLEDSHLASNWDTYVENLIPSGISGLFFFDGEKISALAESGGTSESVKAAIRSLLGLDLVDRLIADLNLVIKRHQVLLNDTPGAEEVEGLERELEELYQEKRRLKREIAGIANRVERAQEDLRRKENEYLQLGGTLIQNRERLQQEQRELQEKLAELKARMVALAAGPLPLLLVMPLLKIVQTSAQADEQIRRARTLLPALAARDRKIIEWLRQAGGVDTPAVNLIEEFLRADRAELEAVASRKECFSLSPLAQGQLADLISRGQFTLSNQVNQLLAVYQETQDRLDFVNQHLHYPVDQKAVSEALLKLSETAKHVAELQHQQQRLQKELDSIDYAIHQTEQKRKNALKKILEESETLDDAKRTISLALRSQDTMRTFSRRLAEQKIGRLAEAITMALRDLMQKPDLISDVRIHPETLQISLYDNAGQEVPKERLSSGEKQMLAIAILWGLARASGRELPVIIDTPMGRLDSSHRMNFVTKYLPNASHQVIVLSTDTEIIGATLEPLNNAIGRRYLLHYDDVNKRTFIKEGYFACPKEATA</sequence>
<dbReference type="EMBL" id="PVXL01000019">
    <property type="protein sequence ID" value="PRR76747.1"/>
    <property type="molecule type" value="Genomic_DNA"/>
</dbReference>
<comment type="caution">
    <text evidence="6">The sequence shown here is derived from an EMBL/GenBank/DDBJ whole genome shotgun (WGS) entry which is preliminary data.</text>
</comment>
<dbReference type="PANTHER" id="PTHR32114">
    <property type="entry name" value="ABC TRANSPORTER ABCH.3"/>
    <property type="match status" value="1"/>
</dbReference>
<dbReference type="PANTHER" id="PTHR32114:SF2">
    <property type="entry name" value="ABC TRANSPORTER ABCH.3"/>
    <property type="match status" value="1"/>
</dbReference>
<comment type="similarity">
    <text evidence="1">Belongs to the SMC family. SbcC subfamily.</text>
</comment>
<evidence type="ECO:0000313" key="6">
    <source>
        <dbReference type="EMBL" id="PRR76747.1"/>
    </source>
</evidence>
<dbReference type="REBASE" id="266500">
    <property type="entry name" value="M.Mst26271DndDP"/>
</dbReference>
<evidence type="ECO:0000259" key="5">
    <source>
        <dbReference type="Pfam" id="PF13476"/>
    </source>
</evidence>
<dbReference type="Proteomes" id="UP000239430">
    <property type="component" value="Unassembled WGS sequence"/>
</dbReference>
<evidence type="ECO:0000256" key="3">
    <source>
        <dbReference type="ARBA" id="ARBA00013368"/>
    </source>
</evidence>
<dbReference type="SUPFAM" id="SSF52540">
    <property type="entry name" value="P-loop containing nucleoside triphosphate hydrolases"/>
    <property type="match status" value="2"/>
</dbReference>
<feature type="coiled-coil region" evidence="4">
    <location>
        <begin position="210"/>
        <end position="293"/>
    </location>
</feature>
<gene>
    <name evidence="6" type="ORF">MOST_03910</name>
</gene>
<name>A0A9X7P7C2_9FIRM</name>
<keyword evidence="7" id="KW-1185">Reference proteome</keyword>
<dbReference type="NCBIfam" id="TIGR03185">
    <property type="entry name" value="DNA_S_dndD"/>
    <property type="match status" value="1"/>
</dbReference>
<evidence type="ECO:0000256" key="1">
    <source>
        <dbReference type="ARBA" id="ARBA00006930"/>
    </source>
</evidence>
<comment type="subunit">
    <text evidence="2">Heterodimer of SbcC and SbcD.</text>
</comment>
<dbReference type="InterPro" id="IPR017599">
    <property type="entry name" value="DNA_S_DndD"/>
</dbReference>
<evidence type="ECO:0000256" key="4">
    <source>
        <dbReference type="SAM" id="Coils"/>
    </source>
</evidence>
<proteinExistence type="inferred from homology"/>
<dbReference type="RefSeq" id="WP_054935966.1">
    <property type="nucleotide sequence ID" value="NZ_PVXL01000019.1"/>
</dbReference>
<accession>A0A9X7P7C2</accession>
<dbReference type="GO" id="GO:0016887">
    <property type="term" value="F:ATP hydrolysis activity"/>
    <property type="evidence" value="ECO:0007669"/>
    <property type="project" value="InterPro"/>
</dbReference>
<dbReference type="Gene3D" id="3.40.50.300">
    <property type="entry name" value="P-loop containing nucleotide triphosphate hydrolases"/>
    <property type="match status" value="2"/>
</dbReference>
<organism evidence="6 7">
    <name type="scientific">Neomoorella stamsii</name>
    <dbReference type="NCBI Taxonomy" id="1266720"/>
    <lineage>
        <taxon>Bacteria</taxon>
        <taxon>Bacillati</taxon>
        <taxon>Bacillota</taxon>
        <taxon>Clostridia</taxon>
        <taxon>Neomoorellales</taxon>
        <taxon>Neomoorellaceae</taxon>
        <taxon>Neomoorella</taxon>
    </lineage>
</organism>
<evidence type="ECO:0000313" key="7">
    <source>
        <dbReference type="Proteomes" id="UP000239430"/>
    </source>
</evidence>
<protein>
    <recommendedName>
        <fullName evidence="3">Nuclease SbcCD subunit C</fullName>
    </recommendedName>
</protein>
<feature type="coiled-coil region" evidence="4">
    <location>
        <begin position="435"/>
        <end position="490"/>
    </location>
</feature>
<feature type="domain" description="Rad50/SbcC-type AAA" evidence="5">
    <location>
        <begin position="5"/>
        <end position="283"/>
    </location>
</feature>
<dbReference type="AlphaFoldDB" id="A0A9X7P7C2"/>
<dbReference type="GO" id="GO:0006302">
    <property type="term" value="P:double-strand break repair"/>
    <property type="evidence" value="ECO:0007669"/>
    <property type="project" value="InterPro"/>
</dbReference>
<keyword evidence="4" id="KW-0175">Coiled coil</keyword>
<reference evidence="6 7" key="1">
    <citation type="submission" date="2018-03" db="EMBL/GenBank/DDBJ databases">
        <title>Genome sequence of Moorella stamsii DSM 26217.</title>
        <authorList>
            <person name="Poehlein A."/>
            <person name="Daniel R."/>
        </authorList>
    </citation>
    <scope>NUCLEOTIDE SEQUENCE [LARGE SCALE GENOMIC DNA]</scope>
    <source>
        <strain evidence="7">DSM 26217</strain>
    </source>
</reference>